<proteinExistence type="predicted"/>
<gene>
    <name evidence="6" type="ORF">AAF712_010902</name>
</gene>
<evidence type="ECO:0000313" key="6">
    <source>
        <dbReference type="EMBL" id="KAL0062220.1"/>
    </source>
</evidence>
<evidence type="ECO:0000256" key="4">
    <source>
        <dbReference type="PROSITE-ProRule" id="PRU00175"/>
    </source>
</evidence>
<dbReference type="PROSITE" id="PS50089">
    <property type="entry name" value="ZF_RING_2"/>
    <property type="match status" value="1"/>
</dbReference>
<keyword evidence="3" id="KW-0862">Zinc</keyword>
<dbReference type="SUPFAM" id="SSF57850">
    <property type="entry name" value="RING/U-box"/>
    <property type="match status" value="1"/>
</dbReference>
<dbReference type="PROSITE" id="PS00518">
    <property type="entry name" value="ZF_RING_1"/>
    <property type="match status" value="1"/>
</dbReference>
<accession>A0ABR2ZKN0</accession>
<organism evidence="6 7">
    <name type="scientific">Marasmius tenuissimus</name>
    <dbReference type="NCBI Taxonomy" id="585030"/>
    <lineage>
        <taxon>Eukaryota</taxon>
        <taxon>Fungi</taxon>
        <taxon>Dikarya</taxon>
        <taxon>Basidiomycota</taxon>
        <taxon>Agaricomycotina</taxon>
        <taxon>Agaricomycetes</taxon>
        <taxon>Agaricomycetidae</taxon>
        <taxon>Agaricales</taxon>
        <taxon>Marasmiineae</taxon>
        <taxon>Marasmiaceae</taxon>
        <taxon>Marasmius</taxon>
    </lineage>
</organism>
<dbReference type="InterPro" id="IPR027370">
    <property type="entry name" value="Znf-RING_euk"/>
</dbReference>
<dbReference type="Proteomes" id="UP001437256">
    <property type="component" value="Unassembled WGS sequence"/>
</dbReference>
<dbReference type="InterPro" id="IPR001841">
    <property type="entry name" value="Znf_RING"/>
</dbReference>
<reference evidence="6 7" key="1">
    <citation type="submission" date="2024-05" db="EMBL/GenBank/DDBJ databases">
        <title>A draft genome resource for the thread blight pathogen Marasmius tenuissimus strain MS-2.</title>
        <authorList>
            <person name="Yulfo-Soto G.E."/>
            <person name="Baruah I.K."/>
            <person name="Amoako-Attah I."/>
            <person name="Bukari Y."/>
            <person name="Meinhardt L.W."/>
            <person name="Bailey B.A."/>
            <person name="Cohen S.P."/>
        </authorList>
    </citation>
    <scope>NUCLEOTIDE SEQUENCE [LARGE SCALE GENOMIC DNA]</scope>
    <source>
        <strain evidence="6 7">MS-2</strain>
    </source>
</reference>
<dbReference type="InterPro" id="IPR017907">
    <property type="entry name" value="Znf_RING_CS"/>
</dbReference>
<dbReference type="SMART" id="SM00184">
    <property type="entry name" value="RING"/>
    <property type="match status" value="1"/>
</dbReference>
<keyword evidence="2 4" id="KW-0863">Zinc-finger</keyword>
<protein>
    <recommendedName>
        <fullName evidence="5">RING-type domain-containing protein</fullName>
    </recommendedName>
</protein>
<evidence type="ECO:0000256" key="2">
    <source>
        <dbReference type="ARBA" id="ARBA00022771"/>
    </source>
</evidence>
<dbReference type="InterPro" id="IPR013083">
    <property type="entry name" value="Znf_RING/FYVE/PHD"/>
</dbReference>
<sequence>MQPETDQSQQHYEALNDENIQLKCQSQALQNEVAVAHDKIAVLRSQLFISQQYCGDLERRRRIIELELSQTQHAITETRVRVDEILNALECDVCMEVSSVTWGLGCGHTFCTECLLGWFTSVRASYMQSAPDYDPMFSNYRASLTMDERRVLSRSRHVHEVVAVLNSKTYQSPPYSCPTCRYVACDPPAQIYRLKDVLTAAKSDSTSVDIDGPNPSNPWREFWLRQTQLVHITL</sequence>
<comment type="caution">
    <text evidence="6">The sequence shown here is derived from an EMBL/GenBank/DDBJ whole genome shotgun (WGS) entry which is preliminary data.</text>
</comment>
<dbReference type="EMBL" id="JBBXMP010000111">
    <property type="protein sequence ID" value="KAL0062220.1"/>
    <property type="molecule type" value="Genomic_DNA"/>
</dbReference>
<feature type="domain" description="RING-type" evidence="5">
    <location>
        <begin position="91"/>
        <end position="181"/>
    </location>
</feature>
<keyword evidence="1" id="KW-0479">Metal-binding</keyword>
<dbReference type="Gene3D" id="3.30.40.10">
    <property type="entry name" value="Zinc/RING finger domain, C3HC4 (zinc finger)"/>
    <property type="match status" value="1"/>
</dbReference>
<dbReference type="Pfam" id="PF13445">
    <property type="entry name" value="zf-RING_UBOX"/>
    <property type="match status" value="1"/>
</dbReference>
<keyword evidence="7" id="KW-1185">Reference proteome</keyword>
<evidence type="ECO:0000259" key="5">
    <source>
        <dbReference type="PROSITE" id="PS50089"/>
    </source>
</evidence>
<name>A0ABR2ZKN0_9AGAR</name>
<evidence type="ECO:0000256" key="3">
    <source>
        <dbReference type="ARBA" id="ARBA00022833"/>
    </source>
</evidence>
<evidence type="ECO:0000313" key="7">
    <source>
        <dbReference type="Proteomes" id="UP001437256"/>
    </source>
</evidence>
<evidence type="ECO:0000256" key="1">
    <source>
        <dbReference type="ARBA" id="ARBA00022723"/>
    </source>
</evidence>